<name>A0ABQ5UNR4_9HYPH</name>
<dbReference type="InterPro" id="IPR036291">
    <property type="entry name" value="NAD(P)-bd_dom_sf"/>
</dbReference>
<dbReference type="PANTHER" id="PTHR20836:SF0">
    <property type="entry name" value="4-HYDROXY-TETRAHYDRODIPICOLINATE REDUCTASE 1, CHLOROPLASTIC-RELATED"/>
    <property type="match status" value="1"/>
</dbReference>
<dbReference type="InterPro" id="IPR023940">
    <property type="entry name" value="DHDPR_bac"/>
</dbReference>
<keyword evidence="5 13" id="KW-0220">Diaminopimelate biosynthesis</keyword>
<feature type="binding site" evidence="13">
    <location>
        <begin position="165"/>
        <end position="166"/>
    </location>
    <ligand>
        <name>(S)-2,3,4,5-tetrahydrodipicolinate</name>
        <dbReference type="ChEBI" id="CHEBI:16845"/>
    </ligand>
</feature>
<evidence type="ECO:0000256" key="2">
    <source>
        <dbReference type="ARBA" id="ARBA00022490"/>
    </source>
</evidence>
<keyword evidence="3 13" id="KW-0028">Amino-acid biosynthesis</keyword>
<comment type="subcellular location">
    <subcellularLocation>
        <location evidence="13">Cytoplasm</location>
    </subcellularLocation>
</comment>
<feature type="binding site" evidence="13">
    <location>
        <position position="35"/>
    </location>
    <ligand>
        <name>NADP(+)</name>
        <dbReference type="ChEBI" id="CHEBI:58349"/>
    </ligand>
</feature>
<dbReference type="Gene3D" id="3.40.50.720">
    <property type="entry name" value="NAD(P)-binding Rossmann-like Domain"/>
    <property type="match status" value="1"/>
</dbReference>
<accession>A0ABQ5UNR4</accession>
<evidence type="ECO:0000259" key="14">
    <source>
        <dbReference type="Pfam" id="PF01113"/>
    </source>
</evidence>
<dbReference type="RefSeq" id="WP_284362659.1">
    <property type="nucleotide sequence ID" value="NZ_BSNI01000002.1"/>
</dbReference>
<evidence type="ECO:0000313" key="17">
    <source>
        <dbReference type="Proteomes" id="UP001161405"/>
    </source>
</evidence>
<keyword evidence="8 13" id="KW-0457">Lysine biosynthesis</keyword>
<reference evidence="16" key="2">
    <citation type="submission" date="2023-01" db="EMBL/GenBank/DDBJ databases">
        <title>Draft genome sequence of Maritalea porphyrae strain NBRC 107169.</title>
        <authorList>
            <person name="Sun Q."/>
            <person name="Mori K."/>
        </authorList>
    </citation>
    <scope>NUCLEOTIDE SEQUENCE</scope>
    <source>
        <strain evidence="16">NBRC 107169</strain>
    </source>
</reference>
<dbReference type="Gene3D" id="3.30.360.10">
    <property type="entry name" value="Dihydrodipicolinate Reductase, domain 2"/>
    <property type="match status" value="1"/>
</dbReference>
<sequence length="266" mass="27553">MQKITVLGATGRMGQAIIHAIAQIDGAALYSALEREGVDAIGKDARALTGLEPSGVLITSNVDEALDGSDAIIDFTAPQVSIDYAKKAHALGLVHVIGTTGWTAEEDAEIASLSGNGRLVKAGNMSLGVNLLMGLVKKAAAALPEDFDIEVLEMHHRMKVDAPSGTALMLGEAAAEGREIDLASNAVRARDGITGAREPGTIGFATLRGGTVIGDHSVVFAGSNERIELSHHAQDRSIFANGAVHASLWAQDKAPGLYSMADVLGL</sequence>
<evidence type="ECO:0000256" key="1">
    <source>
        <dbReference type="ARBA" id="ARBA00006642"/>
    </source>
</evidence>
<keyword evidence="7 13" id="KW-0520">NAD</keyword>
<evidence type="ECO:0000256" key="3">
    <source>
        <dbReference type="ARBA" id="ARBA00022605"/>
    </source>
</evidence>
<dbReference type="SUPFAM" id="SSF51735">
    <property type="entry name" value="NAD(P)-binding Rossmann-fold domains"/>
    <property type="match status" value="1"/>
</dbReference>
<dbReference type="Pfam" id="PF01113">
    <property type="entry name" value="DapB_N"/>
    <property type="match status" value="1"/>
</dbReference>
<gene>
    <name evidence="13 16" type="primary">dapB</name>
    <name evidence="16" type="ORF">GCM10007879_11280</name>
</gene>
<feature type="binding site" evidence="13">
    <location>
        <begin position="8"/>
        <end position="13"/>
    </location>
    <ligand>
        <name>NAD(+)</name>
        <dbReference type="ChEBI" id="CHEBI:57540"/>
    </ligand>
</feature>
<dbReference type="Proteomes" id="UP001161405">
    <property type="component" value="Unassembled WGS sequence"/>
</dbReference>
<dbReference type="PIRSF" id="PIRSF000161">
    <property type="entry name" value="DHPR"/>
    <property type="match status" value="1"/>
</dbReference>
<dbReference type="CDD" id="cd02274">
    <property type="entry name" value="DHDPR_N"/>
    <property type="match status" value="1"/>
</dbReference>
<keyword evidence="2 13" id="KW-0963">Cytoplasm</keyword>
<comment type="caution">
    <text evidence="13">Was originally thought to be a dihydrodipicolinate reductase (DHDPR), catalyzing the conversion of dihydrodipicolinate to tetrahydrodipicolinate. However, it was shown in E.coli that the substrate of the enzymatic reaction is not dihydrodipicolinate (DHDP) but in fact (2S,4S)-4-hydroxy-2,3,4,5-tetrahydrodipicolinic acid (HTPA), the product released by the DapA-catalyzed reaction.</text>
</comment>
<evidence type="ECO:0000256" key="8">
    <source>
        <dbReference type="ARBA" id="ARBA00023154"/>
    </source>
</evidence>
<dbReference type="EMBL" id="BSNI01000002">
    <property type="protein sequence ID" value="GLQ16879.1"/>
    <property type="molecule type" value="Genomic_DNA"/>
</dbReference>
<organism evidence="16 17">
    <name type="scientific">Maritalea porphyrae</name>
    <dbReference type="NCBI Taxonomy" id="880732"/>
    <lineage>
        <taxon>Bacteria</taxon>
        <taxon>Pseudomonadati</taxon>
        <taxon>Pseudomonadota</taxon>
        <taxon>Alphaproteobacteria</taxon>
        <taxon>Hyphomicrobiales</taxon>
        <taxon>Devosiaceae</taxon>
        <taxon>Maritalea</taxon>
    </lineage>
</organism>
<protein>
    <recommendedName>
        <fullName evidence="10 13">4-hydroxy-tetrahydrodipicolinate reductase</fullName>
        <shortName evidence="13">HTPA reductase</shortName>
        <ecNumber evidence="10 13">1.17.1.8</ecNumber>
    </recommendedName>
</protein>
<feature type="binding site" evidence="13">
    <location>
        <begin position="98"/>
        <end position="100"/>
    </location>
    <ligand>
        <name>NAD(+)</name>
        <dbReference type="ChEBI" id="CHEBI:57540"/>
    </ligand>
</feature>
<evidence type="ECO:0000256" key="6">
    <source>
        <dbReference type="ARBA" id="ARBA00023002"/>
    </source>
</evidence>
<feature type="binding site" evidence="13">
    <location>
        <begin position="122"/>
        <end position="125"/>
    </location>
    <ligand>
        <name>NAD(+)</name>
        <dbReference type="ChEBI" id="CHEBI:57540"/>
    </ligand>
</feature>
<keyword evidence="4 13" id="KW-0521">NADP</keyword>
<dbReference type="HAMAP" id="MF_00102">
    <property type="entry name" value="DapB"/>
    <property type="match status" value="1"/>
</dbReference>
<dbReference type="PROSITE" id="PS01298">
    <property type="entry name" value="DAPB"/>
    <property type="match status" value="1"/>
</dbReference>
<keyword evidence="17" id="KW-1185">Reference proteome</keyword>
<evidence type="ECO:0000256" key="4">
    <source>
        <dbReference type="ARBA" id="ARBA00022857"/>
    </source>
</evidence>
<keyword evidence="6 13" id="KW-0560">Oxidoreductase</keyword>
<evidence type="ECO:0000256" key="9">
    <source>
        <dbReference type="ARBA" id="ARBA00037922"/>
    </source>
</evidence>
<evidence type="ECO:0000256" key="12">
    <source>
        <dbReference type="ARBA" id="ARBA00049396"/>
    </source>
</evidence>
<comment type="subunit">
    <text evidence="13">Homotetramer.</text>
</comment>
<dbReference type="PANTHER" id="PTHR20836">
    <property type="entry name" value="DIHYDRODIPICOLINATE REDUCTASE"/>
    <property type="match status" value="1"/>
</dbReference>
<reference evidence="16" key="1">
    <citation type="journal article" date="2014" name="Int. J. Syst. Evol. Microbiol.">
        <title>Complete genome of a new Firmicutes species belonging to the dominant human colonic microbiota ('Ruminococcus bicirculans') reveals two chromosomes and a selective capacity to utilize plant glucans.</title>
        <authorList>
            <consortium name="NISC Comparative Sequencing Program"/>
            <person name="Wegmann U."/>
            <person name="Louis P."/>
            <person name="Goesmann A."/>
            <person name="Henrissat B."/>
            <person name="Duncan S.H."/>
            <person name="Flint H.J."/>
        </authorList>
    </citation>
    <scope>NUCLEOTIDE SEQUENCE</scope>
    <source>
        <strain evidence="16">NBRC 107169</strain>
    </source>
</reference>
<comment type="caution">
    <text evidence="16">The sequence shown here is derived from an EMBL/GenBank/DDBJ whole genome shotgun (WGS) entry which is preliminary data.</text>
</comment>
<dbReference type="EC" id="1.17.1.8" evidence="10 13"/>
<dbReference type="InterPro" id="IPR000846">
    <property type="entry name" value="DapB_N"/>
</dbReference>
<dbReference type="Pfam" id="PF05173">
    <property type="entry name" value="DapB_C"/>
    <property type="match status" value="1"/>
</dbReference>
<feature type="domain" description="Dihydrodipicolinate reductase N-terminal" evidence="14">
    <location>
        <begin position="3"/>
        <end position="125"/>
    </location>
</feature>
<dbReference type="SUPFAM" id="SSF55347">
    <property type="entry name" value="Glyceraldehyde-3-phosphate dehydrogenase-like, C-terminal domain"/>
    <property type="match status" value="1"/>
</dbReference>
<evidence type="ECO:0000256" key="10">
    <source>
        <dbReference type="ARBA" id="ARBA00038983"/>
    </source>
</evidence>
<evidence type="ECO:0000256" key="11">
    <source>
        <dbReference type="ARBA" id="ARBA00049080"/>
    </source>
</evidence>
<dbReference type="InterPro" id="IPR022664">
    <property type="entry name" value="DapB_N_CS"/>
</dbReference>
<evidence type="ECO:0000259" key="15">
    <source>
        <dbReference type="Pfam" id="PF05173"/>
    </source>
</evidence>
<comment type="catalytic activity">
    <reaction evidence="12 13">
        <text>(S)-2,3,4,5-tetrahydrodipicolinate + NAD(+) + H2O = (2S,4S)-4-hydroxy-2,3,4,5-tetrahydrodipicolinate + NADH + H(+)</text>
        <dbReference type="Rhea" id="RHEA:35323"/>
        <dbReference type="ChEBI" id="CHEBI:15377"/>
        <dbReference type="ChEBI" id="CHEBI:15378"/>
        <dbReference type="ChEBI" id="CHEBI:16845"/>
        <dbReference type="ChEBI" id="CHEBI:57540"/>
        <dbReference type="ChEBI" id="CHEBI:57945"/>
        <dbReference type="ChEBI" id="CHEBI:67139"/>
        <dbReference type="EC" id="1.17.1.8"/>
    </reaction>
</comment>
<dbReference type="InterPro" id="IPR022663">
    <property type="entry name" value="DapB_C"/>
</dbReference>
<feature type="active site" description="Proton donor/acceptor" evidence="13">
    <location>
        <position position="155"/>
    </location>
</feature>
<feature type="binding site" evidence="13">
    <location>
        <position position="156"/>
    </location>
    <ligand>
        <name>(S)-2,3,4,5-tetrahydrodipicolinate</name>
        <dbReference type="ChEBI" id="CHEBI:16845"/>
    </ligand>
</feature>
<evidence type="ECO:0000256" key="5">
    <source>
        <dbReference type="ARBA" id="ARBA00022915"/>
    </source>
</evidence>
<evidence type="ECO:0000313" key="16">
    <source>
        <dbReference type="EMBL" id="GLQ16879.1"/>
    </source>
</evidence>
<comment type="pathway">
    <text evidence="9 13">Amino-acid biosynthesis; L-lysine biosynthesis via DAP pathway; (S)-tetrahydrodipicolinate from L-aspartate: step 4/4.</text>
</comment>
<feature type="binding site" evidence="13">
    <location>
        <position position="34"/>
    </location>
    <ligand>
        <name>NAD(+)</name>
        <dbReference type="ChEBI" id="CHEBI:57540"/>
    </ligand>
</feature>
<dbReference type="NCBIfam" id="TIGR00036">
    <property type="entry name" value="dapB"/>
    <property type="match status" value="1"/>
</dbReference>
<comment type="function">
    <text evidence="13">Catalyzes the conversion of 4-hydroxy-tetrahydrodipicolinate (HTPA) to tetrahydrodipicolinate.</text>
</comment>
<feature type="domain" description="Dihydrodipicolinate reductase C-terminal" evidence="15">
    <location>
        <begin position="128"/>
        <end position="264"/>
    </location>
</feature>
<comment type="catalytic activity">
    <reaction evidence="11 13">
        <text>(S)-2,3,4,5-tetrahydrodipicolinate + NADP(+) + H2O = (2S,4S)-4-hydroxy-2,3,4,5-tetrahydrodipicolinate + NADPH + H(+)</text>
        <dbReference type="Rhea" id="RHEA:35331"/>
        <dbReference type="ChEBI" id="CHEBI:15377"/>
        <dbReference type="ChEBI" id="CHEBI:15378"/>
        <dbReference type="ChEBI" id="CHEBI:16845"/>
        <dbReference type="ChEBI" id="CHEBI:57783"/>
        <dbReference type="ChEBI" id="CHEBI:58349"/>
        <dbReference type="ChEBI" id="CHEBI:67139"/>
        <dbReference type="EC" id="1.17.1.8"/>
    </reaction>
</comment>
<evidence type="ECO:0000256" key="7">
    <source>
        <dbReference type="ARBA" id="ARBA00023027"/>
    </source>
</evidence>
<feature type="active site" description="Proton donor" evidence="13">
    <location>
        <position position="159"/>
    </location>
</feature>
<evidence type="ECO:0000256" key="13">
    <source>
        <dbReference type="HAMAP-Rule" id="MF_00102"/>
    </source>
</evidence>
<comment type="similarity">
    <text evidence="1 13">Belongs to the DapB family.</text>
</comment>
<proteinExistence type="inferred from homology"/>